<dbReference type="EMBL" id="NHON01000030">
    <property type="protein sequence ID" value="OWJ65980.1"/>
    <property type="molecule type" value="Genomic_DNA"/>
</dbReference>
<evidence type="ECO:0000313" key="1">
    <source>
        <dbReference type="EMBL" id="OWJ65980.1"/>
    </source>
</evidence>
<dbReference type="RefSeq" id="WP_088152267.1">
    <property type="nucleotide sequence ID" value="NZ_NHON01000030.1"/>
</dbReference>
<evidence type="ECO:0000313" key="2">
    <source>
        <dbReference type="Proteomes" id="UP000196655"/>
    </source>
</evidence>
<dbReference type="AlphaFoldDB" id="A0A211ZL54"/>
<name>A0A211ZL54_9PROT</name>
<comment type="caution">
    <text evidence="1">The sequence shown here is derived from an EMBL/GenBank/DDBJ whole genome shotgun (WGS) entry which is preliminary data.</text>
</comment>
<dbReference type="OrthoDB" id="7596169at2"/>
<proteinExistence type="predicted"/>
<accession>A0A211ZL54</accession>
<sequence length="207" mass="23145">MRPARQRPAAFRRFEAMGGVLDFAVFEESLGTEEELFEAIAAALGRRTSFDADRLQSLGRRRIDERLFFGDWLNHESGALLQLGSYTTADGRRLRNPTLLALERTSIRSGAGEIPEAGAGGQFAYAFSHPPYSLRAKPRQVQAVFDVIRCFILPPGHDGEILDWSSPRLPEVSDYFEAGMEWWGVFLFSIHIPALRRLTVIAGSTTD</sequence>
<organism evidence="1 2">
    <name type="scientific">Inquilinus limosus</name>
    <dbReference type="NCBI Taxonomy" id="171674"/>
    <lineage>
        <taxon>Bacteria</taxon>
        <taxon>Pseudomonadati</taxon>
        <taxon>Pseudomonadota</taxon>
        <taxon>Alphaproteobacteria</taxon>
        <taxon>Rhodospirillales</taxon>
        <taxon>Rhodospirillaceae</taxon>
        <taxon>Inquilinus</taxon>
    </lineage>
</organism>
<gene>
    <name evidence="1" type="ORF">BWR60_17330</name>
</gene>
<reference evidence="2" key="1">
    <citation type="submission" date="2017-05" db="EMBL/GenBank/DDBJ databases">
        <authorList>
            <person name="Macchi M."/>
            <person name="Festa S."/>
            <person name="Coppotelli B.M."/>
            <person name="Morelli I.S."/>
        </authorList>
    </citation>
    <scope>NUCLEOTIDE SEQUENCE [LARGE SCALE GENOMIC DNA]</scope>
    <source>
        <strain evidence="2">I</strain>
    </source>
</reference>
<protein>
    <submittedName>
        <fullName evidence="1">Uncharacterized protein</fullName>
    </submittedName>
</protein>
<dbReference type="Proteomes" id="UP000196655">
    <property type="component" value="Unassembled WGS sequence"/>
</dbReference>
<keyword evidence="2" id="KW-1185">Reference proteome</keyword>